<reference evidence="1 2" key="1">
    <citation type="submission" date="2019-06" db="EMBL/GenBank/DDBJ databases">
        <title>A chromosome-scale genome assembly of the European perch, Perca fluviatilis.</title>
        <authorList>
            <person name="Roques C."/>
            <person name="Zahm M."/>
            <person name="Cabau C."/>
            <person name="Klopp C."/>
            <person name="Bouchez O."/>
            <person name="Donnadieu C."/>
            <person name="Kuhl H."/>
            <person name="Gislard M."/>
            <person name="Guendouz S."/>
            <person name="Journot L."/>
            <person name="Haffray P."/>
            <person name="Bestin A."/>
            <person name="Morvezen R."/>
            <person name="Feron R."/>
            <person name="Wen M."/>
            <person name="Jouanno E."/>
            <person name="Herpin A."/>
            <person name="Schartl M."/>
            <person name="Postlethwait J."/>
            <person name="Schaerlinger B."/>
            <person name="Chardard D."/>
            <person name="Lecocq T."/>
            <person name="Poncet C."/>
            <person name="Jaffrelo L."/>
            <person name="Lampietro C."/>
            <person name="Guiguen Y."/>
        </authorList>
    </citation>
    <scope>NUCLEOTIDE SEQUENCE [LARGE SCALE GENOMIC DNA]</scope>
    <source>
        <tissue evidence="1">Blood</tissue>
    </source>
</reference>
<comment type="caution">
    <text evidence="1">The sequence shown here is derived from an EMBL/GenBank/DDBJ whole genome shotgun (WGS) entry which is preliminary data.</text>
</comment>
<evidence type="ECO:0000313" key="2">
    <source>
        <dbReference type="Proteomes" id="UP000465112"/>
    </source>
</evidence>
<dbReference type="AlphaFoldDB" id="A0A6A5EC31"/>
<accession>A0A6A5EC31</accession>
<organism evidence="1 2">
    <name type="scientific">Perca fluviatilis</name>
    <name type="common">European perch</name>
    <dbReference type="NCBI Taxonomy" id="8168"/>
    <lineage>
        <taxon>Eukaryota</taxon>
        <taxon>Metazoa</taxon>
        <taxon>Chordata</taxon>
        <taxon>Craniata</taxon>
        <taxon>Vertebrata</taxon>
        <taxon>Euteleostomi</taxon>
        <taxon>Actinopterygii</taxon>
        <taxon>Neopterygii</taxon>
        <taxon>Teleostei</taxon>
        <taxon>Neoteleostei</taxon>
        <taxon>Acanthomorphata</taxon>
        <taxon>Eupercaria</taxon>
        <taxon>Perciformes</taxon>
        <taxon>Percoidei</taxon>
        <taxon>Percidae</taxon>
        <taxon>Percinae</taxon>
        <taxon>Perca</taxon>
    </lineage>
</organism>
<proteinExistence type="predicted"/>
<dbReference type="EMBL" id="VHII01000008">
    <property type="protein sequence ID" value="KAF1386787.1"/>
    <property type="molecule type" value="Genomic_DNA"/>
</dbReference>
<keyword evidence="2" id="KW-1185">Reference proteome</keyword>
<protein>
    <submittedName>
        <fullName evidence="1">Uncharacterized protein</fullName>
    </submittedName>
</protein>
<evidence type="ECO:0000313" key="1">
    <source>
        <dbReference type="EMBL" id="KAF1386787.1"/>
    </source>
</evidence>
<dbReference type="Proteomes" id="UP000465112">
    <property type="component" value="Chromosome 8"/>
</dbReference>
<gene>
    <name evidence="1" type="ORF">PFLUV_G00098510</name>
</gene>
<sequence>MRHMSQGDKTSTCKNGTRGYDQIHQPGEPGCVPPPYCRPAGHRHVLHCLVLRLRGDLNKIHQGRLQRAADLPRGFTFHGLRCAVLTTLGWHLCMKFGVPDLKEYHTFQWNGGHHTQHGTGFNWTALMTFWDHMDSGFLVTSKGDL</sequence>
<name>A0A6A5EC31_PERFL</name>